<sequence length="196" mass="22744">MTNIYEAFYDNALSKDPLSIGHNTTWIKRIEPPNPIKLDWWPRTNLLFTILDVHILNCFCKDSNLFKYFNDLTHNNKTPTFAYLRMWVQQIFYCYGQARAYDLTMQGCYTLQKSAVPNGNLWTPPSTESSLASAQVEPENKIKGTKQKRKQETLLQEQLNATAKGDSRHLWKGTKKYFKYSVNMTCGIKLKLSPAF</sequence>
<protein>
    <recommendedName>
        <fullName evidence="2">DUF6589 domain-containing protein</fullName>
    </recommendedName>
</protein>
<reference evidence="3 4" key="1">
    <citation type="journal article" date="2019" name="Nat. Ecol. Evol.">
        <title>Megaphylogeny resolves global patterns of mushroom evolution.</title>
        <authorList>
            <person name="Varga T."/>
            <person name="Krizsan K."/>
            <person name="Foldi C."/>
            <person name="Dima B."/>
            <person name="Sanchez-Garcia M."/>
            <person name="Sanchez-Ramirez S."/>
            <person name="Szollosi G.J."/>
            <person name="Szarkandi J.G."/>
            <person name="Papp V."/>
            <person name="Albert L."/>
            <person name="Andreopoulos W."/>
            <person name="Angelini C."/>
            <person name="Antonin V."/>
            <person name="Barry K.W."/>
            <person name="Bougher N.L."/>
            <person name="Buchanan P."/>
            <person name="Buyck B."/>
            <person name="Bense V."/>
            <person name="Catcheside P."/>
            <person name="Chovatia M."/>
            <person name="Cooper J."/>
            <person name="Damon W."/>
            <person name="Desjardin D."/>
            <person name="Finy P."/>
            <person name="Geml J."/>
            <person name="Haridas S."/>
            <person name="Hughes K."/>
            <person name="Justo A."/>
            <person name="Karasinski D."/>
            <person name="Kautmanova I."/>
            <person name="Kiss B."/>
            <person name="Kocsube S."/>
            <person name="Kotiranta H."/>
            <person name="LaButti K.M."/>
            <person name="Lechner B.E."/>
            <person name="Liimatainen K."/>
            <person name="Lipzen A."/>
            <person name="Lukacs Z."/>
            <person name="Mihaltcheva S."/>
            <person name="Morgado L.N."/>
            <person name="Niskanen T."/>
            <person name="Noordeloos M.E."/>
            <person name="Ohm R.A."/>
            <person name="Ortiz-Santana B."/>
            <person name="Ovrebo C."/>
            <person name="Racz N."/>
            <person name="Riley R."/>
            <person name="Savchenko A."/>
            <person name="Shiryaev A."/>
            <person name="Soop K."/>
            <person name="Spirin V."/>
            <person name="Szebenyi C."/>
            <person name="Tomsovsky M."/>
            <person name="Tulloss R.E."/>
            <person name="Uehling J."/>
            <person name="Grigoriev I.V."/>
            <person name="Vagvolgyi C."/>
            <person name="Papp T."/>
            <person name="Martin F.M."/>
            <person name="Miettinen O."/>
            <person name="Hibbett D.S."/>
            <person name="Nagy L.G."/>
        </authorList>
    </citation>
    <scope>NUCLEOTIDE SEQUENCE [LARGE SCALE GENOMIC DNA]</scope>
    <source>
        <strain evidence="3 4">CBS 309.79</strain>
    </source>
</reference>
<accession>A0A5C3Q830</accession>
<dbReference type="Proteomes" id="UP000305067">
    <property type="component" value="Unassembled WGS sequence"/>
</dbReference>
<gene>
    <name evidence="3" type="ORF">BDV98DRAFT_586324</name>
</gene>
<evidence type="ECO:0000313" key="3">
    <source>
        <dbReference type="EMBL" id="TFK96530.1"/>
    </source>
</evidence>
<dbReference type="OrthoDB" id="3033641at2759"/>
<dbReference type="Pfam" id="PF20231">
    <property type="entry name" value="DUF6589"/>
    <property type="match status" value="1"/>
</dbReference>
<organism evidence="3 4">
    <name type="scientific">Pterulicium gracile</name>
    <dbReference type="NCBI Taxonomy" id="1884261"/>
    <lineage>
        <taxon>Eukaryota</taxon>
        <taxon>Fungi</taxon>
        <taxon>Dikarya</taxon>
        <taxon>Basidiomycota</taxon>
        <taxon>Agaricomycotina</taxon>
        <taxon>Agaricomycetes</taxon>
        <taxon>Agaricomycetidae</taxon>
        <taxon>Agaricales</taxon>
        <taxon>Pleurotineae</taxon>
        <taxon>Pterulaceae</taxon>
        <taxon>Pterulicium</taxon>
    </lineage>
</organism>
<proteinExistence type="predicted"/>
<evidence type="ECO:0000259" key="2">
    <source>
        <dbReference type="Pfam" id="PF20231"/>
    </source>
</evidence>
<dbReference type="InterPro" id="IPR046496">
    <property type="entry name" value="DUF6589"/>
</dbReference>
<evidence type="ECO:0000256" key="1">
    <source>
        <dbReference type="SAM" id="MobiDB-lite"/>
    </source>
</evidence>
<dbReference type="EMBL" id="ML178859">
    <property type="protein sequence ID" value="TFK96530.1"/>
    <property type="molecule type" value="Genomic_DNA"/>
</dbReference>
<feature type="compositionally biased region" description="Polar residues" evidence="1">
    <location>
        <begin position="124"/>
        <end position="133"/>
    </location>
</feature>
<feature type="domain" description="DUF6589" evidence="2">
    <location>
        <begin position="2"/>
        <end position="154"/>
    </location>
</feature>
<feature type="region of interest" description="Disordered" evidence="1">
    <location>
        <begin position="124"/>
        <end position="150"/>
    </location>
</feature>
<evidence type="ECO:0000313" key="4">
    <source>
        <dbReference type="Proteomes" id="UP000305067"/>
    </source>
</evidence>
<dbReference type="AlphaFoldDB" id="A0A5C3Q830"/>
<name>A0A5C3Q830_9AGAR</name>
<dbReference type="STRING" id="1884261.A0A5C3Q830"/>
<keyword evidence="4" id="KW-1185">Reference proteome</keyword>